<dbReference type="PANTHER" id="PTHR46638">
    <property type="entry name" value="CORRINOID ADENOSYLTRANSFERASE"/>
    <property type="match status" value="1"/>
</dbReference>
<dbReference type="NCBIfam" id="TIGR00708">
    <property type="entry name" value="cobA"/>
    <property type="match status" value="1"/>
</dbReference>
<name>A0A075GDL9_9ARCH</name>
<dbReference type="EC" id="2.5.1.17" evidence="1"/>
<dbReference type="Gene3D" id="3.40.50.300">
    <property type="entry name" value="P-loop containing nucleotide triphosphate hydrolases"/>
    <property type="match status" value="1"/>
</dbReference>
<protein>
    <submittedName>
        <fullName evidence="1">Cob(I)alamin adenosyltransferase (CobO, btuR)</fullName>
        <ecNumber evidence="1">2.5.1.17</ecNumber>
    </submittedName>
</protein>
<dbReference type="GO" id="GO:0005524">
    <property type="term" value="F:ATP binding"/>
    <property type="evidence" value="ECO:0007669"/>
    <property type="project" value="InterPro"/>
</dbReference>
<proteinExistence type="predicted"/>
<dbReference type="EMBL" id="KF900642">
    <property type="protein sequence ID" value="AIF02166.1"/>
    <property type="molecule type" value="Genomic_DNA"/>
</dbReference>
<dbReference type="PANTHER" id="PTHR46638:SF1">
    <property type="entry name" value="CORRINOID ADENOSYLTRANSFERASE"/>
    <property type="match status" value="1"/>
</dbReference>
<sequence>MGQKGLIIVYTGGGKGKTSAALGLVLRAVGYNHKVCMVQFVKGSWHYGELDSAKRLAPEFELITAGKGFVGILDDKSPREDHVKAANEALAIGKEKIVSGKYDVVILDEINYAVQLELLKLSDVIDAIKSKPPELDLVLTGNHASKEVIELADLVTEMKEIKHPFKSGIKAKKGIDF</sequence>
<dbReference type="InterPro" id="IPR027417">
    <property type="entry name" value="P-loop_NTPase"/>
</dbReference>
<dbReference type="GO" id="GO:0008817">
    <property type="term" value="F:corrinoid adenosyltransferase activity"/>
    <property type="evidence" value="ECO:0007669"/>
    <property type="project" value="UniProtKB-EC"/>
</dbReference>
<dbReference type="CDD" id="cd00561">
    <property type="entry name" value="CobA_ACA"/>
    <property type="match status" value="1"/>
</dbReference>
<dbReference type="GO" id="GO:0009236">
    <property type="term" value="P:cobalamin biosynthetic process"/>
    <property type="evidence" value="ECO:0007669"/>
    <property type="project" value="InterPro"/>
</dbReference>
<dbReference type="Pfam" id="PF02572">
    <property type="entry name" value="CobA_CobO_BtuR"/>
    <property type="match status" value="1"/>
</dbReference>
<dbReference type="AlphaFoldDB" id="A0A075GDL9"/>
<reference evidence="1" key="1">
    <citation type="journal article" date="2014" name="Genome Biol. Evol.">
        <title>Pangenome evidence for extensive interdomain horizontal transfer affecting lineage core and shell genes in uncultured planktonic thaumarchaeota and euryarchaeota.</title>
        <authorList>
            <person name="Deschamps P."/>
            <person name="Zivanovic Y."/>
            <person name="Moreira D."/>
            <person name="Rodriguez-Valera F."/>
            <person name="Lopez-Garcia P."/>
        </authorList>
    </citation>
    <scope>NUCLEOTIDE SEQUENCE</scope>
</reference>
<evidence type="ECO:0000313" key="1">
    <source>
        <dbReference type="EMBL" id="AIF02166.1"/>
    </source>
</evidence>
<gene>
    <name evidence="1" type="primary">btuR</name>
    <name evidence="1" type="synonym">cobO</name>
</gene>
<keyword evidence="1" id="KW-0808">Transferase</keyword>
<dbReference type="NCBIfam" id="NF004637">
    <property type="entry name" value="PRK05986.1"/>
    <property type="match status" value="1"/>
</dbReference>
<dbReference type="PIRSF" id="PIRSF015617">
    <property type="entry name" value="Adensltrnsf_CobA"/>
    <property type="match status" value="1"/>
</dbReference>
<organism evidence="1">
    <name type="scientific">uncultured marine thaumarchaeote KM3_154_A05</name>
    <dbReference type="NCBI Taxonomy" id="1456020"/>
    <lineage>
        <taxon>Archaea</taxon>
        <taxon>Nitrososphaerota</taxon>
        <taxon>environmental samples</taxon>
    </lineage>
</organism>
<accession>A0A075GDL9</accession>
<dbReference type="SUPFAM" id="SSF52540">
    <property type="entry name" value="P-loop containing nucleoside triphosphate hydrolases"/>
    <property type="match status" value="1"/>
</dbReference>
<dbReference type="InterPro" id="IPR003724">
    <property type="entry name" value="CblAdoTrfase_CobA"/>
</dbReference>